<reference evidence="1 2" key="1">
    <citation type="submission" date="2018-06" db="EMBL/GenBank/DDBJ databases">
        <title>Genomic Encyclopedia of Archaeal and Bacterial Type Strains, Phase II (KMG-II): from individual species to whole genera.</title>
        <authorList>
            <person name="Goeker M."/>
        </authorList>
    </citation>
    <scope>NUCLEOTIDE SEQUENCE [LARGE SCALE GENOMIC DNA]</scope>
    <source>
        <strain evidence="1 2">ATCC BAA-1881</strain>
    </source>
</reference>
<proteinExistence type="predicted"/>
<evidence type="ECO:0000313" key="1">
    <source>
        <dbReference type="EMBL" id="PZW19236.1"/>
    </source>
</evidence>
<dbReference type="Proteomes" id="UP000248806">
    <property type="component" value="Unassembled WGS sequence"/>
</dbReference>
<sequence length="230" mass="25506">MDLTRIKREAGVRLLLAFLLNHKDLWTTEGAARLAGVNSLNTFRAARDELVSLGVAEAGRIRVALTIRIFLERFSIPAPASITRAPVATESVPAPVPETRPTPPNITDQIARIRRCYGDCFPARPLQDSYIRQWLSLGLPLDEIESTIFTAAEQEDVRAPGAYILAALKKKKVSFVSQEAHGDPDDEPWQPDPAYMRARELLKQGQIKGVRPAWMPSDEDVDRILGGGEQ</sequence>
<comment type="caution">
    <text evidence="1">The sequence shown here is derived from an EMBL/GenBank/DDBJ whole genome shotgun (WGS) entry which is preliminary data.</text>
</comment>
<organism evidence="1 2">
    <name type="scientific">Thermosporothrix hazakensis</name>
    <dbReference type="NCBI Taxonomy" id="644383"/>
    <lineage>
        <taxon>Bacteria</taxon>
        <taxon>Bacillati</taxon>
        <taxon>Chloroflexota</taxon>
        <taxon>Ktedonobacteria</taxon>
        <taxon>Ktedonobacterales</taxon>
        <taxon>Thermosporotrichaceae</taxon>
        <taxon>Thermosporothrix</taxon>
    </lineage>
</organism>
<protein>
    <submittedName>
        <fullName evidence="1">Uncharacterized protein</fullName>
    </submittedName>
</protein>
<dbReference type="EMBL" id="QKUF01000050">
    <property type="protein sequence ID" value="PZW19236.1"/>
    <property type="molecule type" value="Genomic_DNA"/>
</dbReference>
<name>A0A326TTR3_THEHA</name>
<accession>A0A326TTR3</accession>
<evidence type="ECO:0000313" key="2">
    <source>
        <dbReference type="Proteomes" id="UP000248806"/>
    </source>
</evidence>
<dbReference type="AlphaFoldDB" id="A0A326TTR3"/>
<gene>
    <name evidence="1" type="ORF">EI42_06174</name>
</gene>
<keyword evidence="2" id="KW-1185">Reference proteome</keyword>
<dbReference type="RefSeq" id="WP_111326499.1">
    <property type="nucleotide sequence ID" value="NZ_BIFX01000001.1"/>
</dbReference>